<evidence type="ECO:0000313" key="5">
    <source>
        <dbReference type="Proteomes" id="UP001597280"/>
    </source>
</evidence>
<reference evidence="5" key="1">
    <citation type="journal article" date="2019" name="Int. J. Syst. Evol. Microbiol.">
        <title>The Global Catalogue of Microorganisms (GCM) 10K type strain sequencing project: providing services to taxonomists for standard genome sequencing and annotation.</title>
        <authorList>
            <consortium name="The Broad Institute Genomics Platform"/>
            <consortium name="The Broad Institute Genome Sequencing Center for Infectious Disease"/>
            <person name="Wu L."/>
            <person name="Ma J."/>
        </authorList>
    </citation>
    <scope>NUCLEOTIDE SEQUENCE [LARGE SCALE GENOMIC DNA]</scope>
    <source>
        <strain evidence="5">JCM 11650</strain>
    </source>
</reference>
<organism evidence="4 5">
    <name type="scientific">Brachybacterium rhamnosum</name>
    <dbReference type="NCBI Taxonomy" id="173361"/>
    <lineage>
        <taxon>Bacteria</taxon>
        <taxon>Bacillati</taxon>
        <taxon>Actinomycetota</taxon>
        <taxon>Actinomycetes</taxon>
        <taxon>Micrococcales</taxon>
        <taxon>Dermabacteraceae</taxon>
        <taxon>Brachybacterium</taxon>
    </lineage>
</organism>
<keyword evidence="2" id="KW-0472">Membrane</keyword>
<protein>
    <submittedName>
        <fullName evidence="4">General stress protein</fullName>
    </submittedName>
</protein>
<dbReference type="Proteomes" id="UP001597280">
    <property type="component" value="Unassembled WGS sequence"/>
</dbReference>
<dbReference type="EMBL" id="JBHUFL010000002">
    <property type="protein sequence ID" value="MFD1835364.1"/>
    <property type="molecule type" value="Genomic_DNA"/>
</dbReference>
<name>A0ABW4PX11_9MICO</name>
<evidence type="ECO:0000313" key="4">
    <source>
        <dbReference type="EMBL" id="MFD1835364.1"/>
    </source>
</evidence>
<dbReference type="InterPro" id="IPR025889">
    <property type="entry name" value="GSP17M-like_dom"/>
</dbReference>
<keyword evidence="2" id="KW-1133">Transmembrane helix</keyword>
<proteinExistence type="predicted"/>
<evidence type="ECO:0000256" key="1">
    <source>
        <dbReference type="SAM" id="MobiDB-lite"/>
    </source>
</evidence>
<feature type="compositionally biased region" description="Low complexity" evidence="1">
    <location>
        <begin position="278"/>
        <end position="300"/>
    </location>
</feature>
<feature type="region of interest" description="Disordered" evidence="1">
    <location>
        <begin position="160"/>
        <end position="323"/>
    </location>
</feature>
<feature type="compositionally biased region" description="Gly residues" evidence="1">
    <location>
        <begin position="181"/>
        <end position="219"/>
    </location>
</feature>
<comment type="caution">
    <text evidence="4">The sequence shown here is derived from an EMBL/GenBank/DDBJ whole genome shotgun (WGS) entry which is preliminary data.</text>
</comment>
<evidence type="ECO:0000259" key="3">
    <source>
        <dbReference type="Pfam" id="PF11181"/>
    </source>
</evidence>
<dbReference type="Pfam" id="PF11181">
    <property type="entry name" value="YflT"/>
    <property type="match status" value="1"/>
</dbReference>
<feature type="transmembrane region" description="Helical" evidence="2">
    <location>
        <begin position="98"/>
        <end position="122"/>
    </location>
</feature>
<feature type="transmembrane region" description="Helical" evidence="2">
    <location>
        <begin position="70"/>
        <end position="92"/>
    </location>
</feature>
<feature type="compositionally biased region" description="Low complexity" evidence="1">
    <location>
        <begin position="236"/>
        <end position="245"/>
    </location>
</feature>
<accession>A0ABW4PX11</accession>
<dbReference type="RefSeq" id="WP_205750686.1">
    <property type="nucleotide sequence ID" value="NZ_BAAAIS010000002.1"/>
</dbReference>
<feature type="domain" description="General stress protein 17M-like" evidence="3">
    <location>
        <begin position="21"/>
        <end position="108"/>
    </location>
</feature>
<sequence>MTSPQHSPLTQRLYDLEYPRSLGVYSTYAEVQAVVDALADRQFPVQNTMIVGTDLKLIERVTGRRTWGKVIGQGVLSGVWMGLFIGLILMFLNPGGSVAAVVSSVLLGIIFFTVWAVIGYAMTGGKRDFTSMTATIPMQYELMVEHSHAEQARRVLAEAGVNPGPATGRSSVPPAQAPGLGSQGGGAPAPGAGANGVGDGASGPAVGGTGAHGASGSGGAPIRPDSPAGSYGYGAPGSPAGTGASHRPSYGQPAPTTPEAQRGAAAPRPSYGRPAEQGTAPATGSPSAADAPSTASGPDDATPPAPTERADAPRWGEDDRRDG</sequence>
<keyword evidence="2" id="KW-0812">Transmembrane</keyword>
<evidence type="ECO:0000256" key="2">
    <source>
        <dbReference type="SAM" id="Phobius"/>
    </source>
</evidence>
<feature type="compositionally biased region" description="Basic and acidic residues" evidence="1">
    <location>
        <begin position="308"/>
        <end position="323"/>
    </location>
</feature>
<gene>
    <name evidence="4" type="ORF">ACFSDA_09795</name>
</gene>
<keyword evidence="5" id="KW-1185">Reference proteome</keyword>